<dbReference type="EMBL" id="LRGB01001581">
    <property type="protein sequence ID" value="KZS11343.1"/>
    <property type="molecule type" value="Genomic_DNA"/>
</dbReference>
<evidence type="ECO:0000313" key="1">
    <source>
        <dbReference type="EMBL" id="KZS11343.1"/>
    </source>
</evidence>
<protein>
    <submittedName>
        <fullName evidence="1">Uncharacterized protein</fullName>
    </submittedName>
</protein>
<evidence type="ECO:0000313" key="2">
    <source>
        <dbReference type="Proteomes" id="UP000076858"/>
    </source>
</evidence>
<dbReference type="Proteomes" id="UP000076858">
    <property type="component" value="Unassembled WGS sequence"/>
</dbReference>
<gene>
    <name evidence="1" type="ORF">APZ42_024136</name>
</gene>
<dbReference type="AlphaFoldDB" id="A0A164UGP5"/>
<accession>A0A164UGP5</accession>
<reference evidence="1 2" key="1">
    <citation type="submission" date="2016-03" db="EMBL/GenBank/DDBJ databases">
        <title>EvidentialGene: Evidence-directed Construction of Genes on Genomes.</title>
        <authorList>
            <person name="Gilbert D.G."/>
            <person name="Choi J.-H."/>
            <person name="Mockaitis K."/>
            <person name="Colbourne J."/>
            <person name="Pfrender M."/>
        </authorList>
    </citation>
    <scope>NUCLEOTIDE SEQUENCE [LARGE SCALE GENOMIC DNA]</scope>
    <source>
        <strain evidence="1 2">Xinb3</strain>
        <tissue evidence="1">Complete organism</tissue>
    </source>
</reference>
<proteinExistence type="predicted"/>
<keyword evidence="2" id="KW-1185">Reference proteome</keyword>
<organism evidence="1 2">
    <name type="scientific">Daphnia magna</name>
    <dbReference type="NCBI Taxonomy" id="35525"/>
    <lineage>
        <taxon>Eukaryota</taxon>
        <taxon>Metazoa</taxon>
        <taxon>Ecdysozoa</taxon>
        <taxon>Arthropoda</taxon>
        <taxon>Crustacea</taxon>
        <taxon>Branchiopoda</taxon>
        <taxon>Diplostraca</taxon>
        <taxon>Cladocera</taxon>
        <taxon>Anomopoda</taxon>
        <taxon>Daphniidae</taxon>
        <taxon>Daphnia</taxon>
    </lineage>
</organism>
<comment type="caution">
    <text evidence="1">The sequence shown here is derived from an EMBL/GenBank/DDBJ whole genome shotgun (WGS) entry which is preliminary data.</text>
</comment>
<sequence>MGSCFRSLELPRSAKASCLRSVRQQSDYFKNFRVGCSLIPAETLPKRTSPSSECYSFYVLLDAICSSLLVIG</sequence>
<name>A0A164UGP5_9CRUS</name>